<dbReference type="Proteomes" id="UP000077037">
    <property type="component" value="Unassembled WGS sequence"/>
</dbReference>
<organism evidence="2 3">
    <name type="scientific">Bordetella ansorpii</name>
    <dbReference type="NCBI Taxonomy" id="288768"/>
    <lineage>
        <taxon>Bacteria</taxon>
        <taxon>Pseudomonadati</taxon>
        <taxon>Pseudomonadota</taxon>
        <taxon>Betaproteobacteria</taxon>
        <taxon>Burkholderiales</taxon>
        <taxon>Alcaligenaceae</taxon>
        <taxon>Bordetella</taxon>
    </lineage>
</organism>
<dbReference type="InterPro" id="IPR011990">
    <property type="entry name" value="TPR-like_helical_dom_sf"/>
</dbReference>
<dbReference type="RefSeq" id="WP_066413026.1">
    <property type="nucleotide sequence ID" value="NZ_FKBS01000014.1"/>
</dbReference>
<feature type="transmembrane region" description="Helical" evidence="1">
    <location>
        <begin position="27"/>
        <end position="50"/>
    </location>
</feature>
<dbReference type="InterPro" id="IPR019734">
    <property type="entry name" value="TPR_rpt"/>
</dbReference>
<name>A0A157PKU3_9BORD</name>
<accession>A0A157PKU3</accession>
<keyword evidence="1" id="KW-1133">Transmembrane helix</keyword>
<proteinExistence type="predicted"/>
<dbReference type="AlphaFoldDB" id="A0A157PKU3"/>
<gene>
    <name evidence="2" type="ORF">SAMEA1982600_02759</name>
</gene>
<evidence type="ECO:0000313" key="2">
    <source>
        <dbReference type="EMBL" id="SAI33978.1"/>
    </source>
</evidence>
<dbReference type="Pfam" id="PF13174">
    <property type="entry name" value="TPR_6"/>
    <property type="match status" value="1"/>
</dbReference>
<dbReference type="OrthoDB" id="7559170at2"/>
<dbReference type="EMBL" id="FKBS01000014">
    <property type="protein sequence ID" value="SAI33978.1"/>
    <property type="molecule type" value="Genomic_DNA"/>
</dbReference>
<dbReference type="PIRSF" id="PIRSF030959">
    <property type="entry name" value="UCP030959"/>
    <property type="match status" value="1"/>
</dbReference>
<dbReference type="SUPFAM" id="SSF48452">
    <property type="entry name" value="TPR-like"/>
    <property type="match status" value="1"/>
</dbReference>
<reference evidence="2 3" key="1">
    <citation type="submission" date="2016-03" db="EMBL/GenBank/DDBJ databases">
        <authorList>
            <consortium name="Pathogen Informatics"/>
        </authorList>
    </citation>
    <scope>NUCLEOTIDE SEQUENCE [LARGE SCALE GENOMIC DNA]</scope>
    <source>
        <strain evidence="2 3">NCTC13364</strain>
    </source>
</reference>
<keyword evidence="1" id="KW-0472">Membrane</keyword>
<dbReference type="InterPro" id="IPR014562">
    <property type="entry name" value="UCP030959_TPR_rpt-cont"/>
</dbReference>
<evidence type="ECO:0000313" key="3">
    <source>
        <dbReference type="Proteomes" id="UP000077037"/>
    </source>
</evidence>
<sequence length="250" mass="27771">MPFIGLGLHIVLALLCAIHVVRSGQQLYWLFILFAFPMLGSIVYLFAVYLPSSRLERGAFKAVSAATRALDPGKTVRLARSDFDETPTAQNQMRLAAALLDAGQAEEAATLYEGALKGPFATDADLLYGAARSFVACRRYQDALPHLEMLSTQHPNYRAEGVLLLMARCYAGASRDAQARAAFEQAVQRFGTYETYAEYAIWGLAKGDDALVARLQAEIDRMTRKWTSANRELNSEVMRRLRAAQQDARR</sequence>
<evidence type="ECO:0000256" key="1">
    <source>
        <dbReference type="SAM" id="Phobius"/>
    </source>
</evidence>
<keyword evidence="1" id="KW-0812">Transmembrane</keyword>
<protein>
    <submittedName>
        <fullName evidence="2">Uncharacterized protein conserved in bacteria containing a divergent form of TPR repeats</fullName>
    </submittedName>
</protein>
<dbReference type="Gene3D" id="1.25.40.10">
    <property type="entry name" value="Tetratricopeptide repeat domain"/>
    <property type="match status" value="1"/>
</dbReference>